<dbReference type="SUPFAM" id="SSF48403">
    <property type="entry name" value="Ankyrin repeat"/>
    <property type="match status" value="1"/>
</dbReference>
<dbReference type="EMBL" id="CABFNS010000064">
    <property type="protein sequence ID" value="VUC20111.1"/>
    <property type="molecule type" value="Genomic_DNA"/>
</dbReference>
<proteinExistence type="predicted"/>
<feature type="repeat" description="ANK" evidence="3">
    <location>
        <begin position="379"/>
        <end position="411"/>
    </location>
</feature>
<gene>
    <name evidence="4" type="ORF">CLO192961_LOCUS11893</name>
</gene>
<name>A0ABY6TND0_BIOOC</name>
<keyword evidence="1" id="KW-0677">Repeat</keyword>
<evidence type="ECO:0000313" key="4">
    <source>
        <dbReference type="EMBL" id="VUC20111.1"/>
    </source>
</evidence>
<reference evidence="4 5" key="1">
    <citation type="submission" date="2019-06" db="EMBL/GenBank/DDBJ databases">
        <authorList>
            <person name="Broberg M."/>
        </authorList>
    </citation>
    <scope>NUCLEOTIDE SEQUENCE [LARGE SCALE GENOMIC DNA]</scope>
</reference>
<dbReference type="PROSITE" id="PS50088">
    <property type="entry name" value="ANK_REPEAT"/>
    <property type="match status" value="2"/>
</dbReference>
<protein>
    <recommendedName>
        <fullName evidence="6">F-box domain-containing protein</fullName>
    </recommendedName>
</protein>
<evidence type="ECO:0000313" key="5">
    <source>
        <dbReference type="Proteomes" id="UP000766486"/>
    </source>
</evidence>
<dbReference type="Gene3D" id="1.25.40.20">
    <property type="entry name" value="Ankyrin repeat-containing domain"/>
    <property type="match status" value="2"/>
</dbReference>
<dbReference type="SMART" id="SM00248">
    <property type="entry name" value="ANK"/>
    <property type="match status" value="4"/>
</dbReference>
<evidence type="ECO:0000256" key="1">
    <source>
        <dbReference type="ARBA" id="ARBA00022737"/>
    </source>
</evidence>
<dbReference type="InterPro" id="IPR036770">
    <property type="entry name" value="Ankyrin_rpt-contain_sf"/>
</dbReference>
<dbReference type="Pfam" id="PF12796">
    <property type="entry name" value="Ank_2"/>
    <property type="match status" value="1"/>
</dbReference>
<evidence type="ECO:0000256" key="2">
    <source>
        <dbReference type="ARBA" id="ARBA00023043"/>
    </source>
</evidence>
<evidence type="ECO:0008006" key="6">
    <source>
        <dbReference type="Google" id="ProtNLM"/>
    </source>
</evidence>
<dbReference type="PANTHER" id="PTHR24198:SF165">
    <property type="entry name" value="ANKYRIN REPEAT-CONTAINING PROTEIN-RELATED"/>
    <property type="match status" value="1"/>
</dbReference>
<dbReference type="InterPro" id="IPR002110">
    <property type="entry name" value="Ankyrin_rpt"/>
</dbReference>
<keyword evidence="2 3" id="KW-0040">ANK repeat</keyword>
<accession>A0ABY6TND0</accession>
<feature type="repeat" description="ANK" evidence="3">
    <location>
        <begin position="169"/>
        <end position="201"/>
    </location>
</feature>
<comment type="caution">
    <text evidence="4">The sequence shown here is derived from an EMBL/GenBank/DDBJ whole genome shotgun (WGS) entry which is preliminary data.</text>
</comment>
<keyword evidence="5" id="KW-1185">Reference proteome</keyword>
<organism evidence="4 5">
    <name type="scientific">Bionectria ochroleuca</name>
    <name type="common">Gliocladium roseum</name>
    <dbReference type="NCBI Taxonomy" id="29856"/>
    <lineage>
        <taxon>Eukaryota</taxon>
        <taxon>Fungi</taxon>
        <taxon>Dikarya</taxon>
        <taxon>Ascomycota</taxon>
        <taxon>Pezizomycotina</taxon>
        <taxon>Sordariomycetes</taxon>
        <taxon>Hypocreomycetidae</taxon>
        <taxon>Hypocreales</taxon>
        <taxon>Bionectriaceae</taxon>
        <taxon>Clonostachys</taxon>
    </lineage>
</organism>
<dbReference type="PROSITE" id="PS50297">
    <property type="entry name" value="ANK_REP_REGION"/>
    <property type="match status" value="1"/>
</dbReference>
<dbReference type="Proteomes" id="UP000766486">
    <property type="component" value="Unassembled WGS sequence"/>
</dbReference>
<evidence type="ECO:0000256" key="3">
    <source>
        <dbReference type="PROSITE-ProRule" id="PRU00023"/>
    </source>
</evidence>
<sequence length="521" mass="58793">MRVCLPTILMLPREILNAILVRAMQARFRPSNNYPSDRFSRALRLRLVCRLFNAMYKQALFETRILDIYRPMPHPLHDTGFETHWPLRSNYGFQELFHSYLAYRVKNESDPTIHRYVEVRRVAEIVCREGADVQDTIDTICWLGLGVTLGRGWFRFGGIGYIRSHIRNQGLSLLSAAAFVGNVTLVESLLESGTDPTQTEGIFPSAIEAAALAGNFEIFRLIQESLPDVVEPNLNPLNGPLAFLDHYELEEIYIKGKADIQGVVGAAMSGDVELLEMALYPPSRADPNSTAYFDYISTEPTTTRQQRFARRLLMRALFFAKNWDVYSRLASILPELSDTFRGKLLRRFAEYGNLSIVKNLLDNGCHVDGEAAGSRTGYHRETPLYFASRYGNADVVSLLLERGADVERKVQYCFRPLLGAIKSGNISIVQKLFEYGAKCSSLEVEQALLSEYPEMIDLVLDRYTEECGYAGLGSDVAKEISDHGLSSMLELLHDRGYIRYVDGEIVDGVYPEDDGRGDCEL</sequence>
<dbReference type="PANTHER" id="PTHR24198">
    <property type="entry name" value="ANKYRIN REPEAT AND PROTEIN KINASE DOMAIN-CONTAINING PROTEIN"/>
    <property type="match status" value="1"/>
</dbReference>